<dbReference type="InterPro" id="IPR014942">
    <property type="entry name" value="AbiEii"/>
</dbReference>
<proteinExistence type="predicted"/>
<reference evidence="1 2" key="1">
    <citation type="submission" date="2020-08" db="EMBL/GenBank/DDBJ databases">
        <title>Sequencing the genomes of 1000 actinobacteria strains.</title>
        <authorList>
            <person name="Klenk H.-P."/>
        </authorList>
    </citation>
    <scope>NUCLEOTIDE SEQUENCE [LARGE SCALE GENOMIC DNA]</scope>
    <source>
        <strain evidence="1 2">DSM 44230</strain>
    </source>
</reference>
<evidence type="ECO:0008006" key="3">
    <source>
        <dbReference type="Google" id="ProtNLM"/>
    </source>
</evidence>
<dbReference type="AlphaFoldDB" id="A0A7W7CBD8"/>
<dbReference type="Proteomes" id="UP000533598">
    <property type="component" value="Unassembled WGS sequence"/>
</dbReference>
<name>A0A7W7CBD8_9PSEU</name>
<dbReference type="RefSeq" id="WP_185003909.1">
    <property type="nucleotide sequence ID" value="NZ_BAAAUI010000027.1"/>
</dbReference>
<evidence type="ECO:0000313" key="2">
    <source>
        <dbReference type="Proteomes" id="UP000533598"/>
    </source>
</evidence>
<comment type="caution">
    <text evidence="1">The sequence shown here is derived from an EMBL/GenBank/DDBJ whole genome shotgun (WGS) entry which is preliminary data.</text>
</comment>
<evidence type="ECO:0000313" key="1">
    <source>
        <dbReference type="EMBL" id="MBB4678029.1"/>
    </source>
</evidence>
<protein>
    <recommendedName>
        <fullName evidence="3">Nucleotidyl transferase AbiEii/AbiGii toxin family protein</fullName>
    </recommendedName>
</protein>
<organism evidence="1 2">
    <name type="scientific">Crossiella cryophila</name>
    <dbReference type="NCBI Taxonomy" id="43355"/>
    <lineage>
        <taxon>Bacteria</taxon>
        <taxon>Bacillati</taxon>
        <taxon>Actinomycetota</taxon>
        <taxon>Actinomycetes</taxon>
        <taxon>Pseudonocardiales</taxon>
        <taxon>Pseudonocardiaceae</taxon>
        <taxon>Crossiella</taxon>
    </lineage>
</organism>
<accession>A0A7W7CBD8</accession>
<dbReference type="EMBL" id="JACHMH010000001">
    <property type="protein sequence ID" value="MBB4678029.1"/>
    <property type="molecule type" value="Genomic_DNA"/>
</dbReference>
<sequence length="514" mass="56800">MFSGDFEVHLTGSEWEADRLAAFARQRGAKFSDIKLDRGATPLQPMLTVAGSGTLAELHELAERWRAELIAADLHVLRVKIEAAPWNQGVPQSDVDARADLYFEHHVKLLLPNDKYGTIKAVDEVIHGHDARLSRNARRERADGEERFVTQRCHGVGRDTARARLDALLTALRGNGHTVLEVEEEYVVHDDALGVDKGWLEPDPATEWINPRENRLRTAPVDADGFPSTYHPLTVRPGQDIRQRAAFDPALKQFGNAYRAGEPVFGDPAEGQRWLIARRAAMAHVLAVVAASPWAENLVLRGSIVLRAWLGAAAREPGDLDFVVVPPGFAFDGPEAKAMLDGLIAALAGDPGPGLRADQVRSEHIWTYERVPGRRLVFPFDVDGLPQGAIQLDLVFNEPLPEPPVTVAIPPLGTPMRTASASLSLAWKLQWLMTDLYPQGKDLYDAVLLAEYTTVSLDLVRELLRPELGREAEDFTPDSVLGLPVDWINFRDEQPGVEGEVRPWLDRLAAALAR</sequence>
<dbReference type="Pfam" id="PF08843">
    <property type="entry name" value="AbiEii"/>
    <property type="match status" value="1"/>
</dbReference>
<keyword evidence="2" id="KW-1185">Reference proteome</keyword>
<gene>
    <name evidence="1" type="ORF">HNR67_004147</name>
</gene>